<feature type="region of interest" description="Disordered" evidence="2">
    <location>
        <begin position="1"/>
        <end position="36"/>
    </location>
</feature>
<sequence length="273" mass="28736">MRLHASACTRRNPREIETIPPPPRGHLHPGNARAAPRVPLHDDASIECADEWENRSVTDRPVIGIYGAGKVGTALARLLVASGHRVLISGSPRQTALDLLVRVVAPGAEVTSPDALASTADVIVVAVPFGKAGTVPWPAFDGRIVVDAMNYWPPVDGNIAEVDDDPRTTSEINAARNPRARVVKSLNHLGYHEMEDDSMVAGSPLRRALAVVGDDPDARAVVAEIIDDIGFDPVDGGELGHGLALEPGHPAFGRELSAAELAALLTPAAHLAA</sequence>
<gene>
    <name evidence="4" type="ORF">DCE93_03375</name>
</gene>
<keyword evidence="5" id="KW-1185">Reference proteome</keyword>
<dbReference type="InterPro" id="IPR051267">
    <property type="entry name" value="STEAP_metalloreductase"/>
</dbReference>
<name>A0A2S0WU04_9MICO</name>
<evidence type="ECO:0000313" key="4">
    <source>
        <dbReference type="EMBL" id="AWB94817.1"/>
    </source>
</evidence>
<protein>
    <submittedName>
        <fullName evidence="4">NADP oxidoreductase</fullName>
    </submittedName>
</protein>
<proteinExistence type="predicted"/>
<dbReference type="EMBL" id="CP028913">
    <property type="protein sequence ID" value="AWB94817.1"/>
    <property type="molecule type" value="Genomic_DNA"/>
</dbReference>
<reference evidence="4 5" key="1">
    <citation type="submission" date="2018-04" db="EMBL/GenBank/DDBJ databases">
        <authorList>
            <person name="Li J."/>
        </authorList>
    </citation>
    <scope>NUCLEOTIDE SEQUENCE [LARGE SCALE GENOMIC DNA]</scope>
    <source>
        <strain evidence="5">30A</strain>
    </source>
</reference>
<dbReference type="GO" id="GO:0016491">
    <property type="term" value="F:oxidoreductase activity"/>
    <property type="evidence" value="ECO:0007669"/>
    <property type="project" value="UniProtKB-KW"/>
</dbReference>
<dbReference type="AlphaFoldDB" id="A0A2S0WU04"/>
<accession>A0A2S0WU04</accession>
<dbReference type="KEGG" id="agm:DCE93_03375"/>
<dbReference type="PANTHER" id="PTHR14239">
    <property type="entry name" value="DUDULIN-RELATED"/>
    <property type="match status" value="1"/>
</dbReference>
<feature type="domain" description="Pyrroline-5-carboxylate reductase catalytic N-terminal" evidence="3">
    <location>
        <begin position="63"/>
        <end position="151"/>
    </location>
</feature>
<dbReference type="Gene3D" id="3.40.50.720">
    <property type="entry name" value="NAD(P)-binding Rossmann-like Domain"/>
    <property type="match status" value="1"/>
</dbReference>
<dbReference type="SUPFAM" id="SSF51735">
    <property type="entry name" value="NAD(P)-binding Rossmann-fold domains"/>
    <property type="match status" value="1"/>
</dbReference>
<dbReference type="Proteomes" id="UP000244729">
    <property type="component" value="Chromosome"/>
</dbReference>
<evidence type="ECO:0000256" key="1">
    <source>
        <dbReference type="ARBA" id="ARBA00023002"/>
    </source>
</evidence>
<evidence type="ECO:0000256" key="2">
    <source>
        <dbReference type="SAM" id="MobiDB-lite"/>
    </source>
</evidence>
<evidence type="ECO:0000259" key="3">
    <source>
        <dbReference type="Pfam" id="PF03807"/>
    </source>
</evidence>
<evidence type="ECO:0000313" key="5">
    <source>
        <dbReference type="Proteomes" id="UP000244729"/>
    </source>
</evidence>
<dbReference type="Pfam" id="PF03807">
    <property type="entry name" value="F420_oxidored"/>
    <property type="match status" value="1"/>
</dbReference>
<organism evidence="4 5">
    <name type="scientific">Agromyces badenianii</name>
    <dbReference type="NCBI Taxonomy" id="2080742"/>
    <lineage>
        <taxon>Bacteria</taxon>
        <taxon>Bacillati</taxon>
        <taxon>Actinomycetota</taxon>
        <taxon>Actinomycetes</taxon>
        <taxon>Micrococcales</taxon>
        <taxon>Microbacteriaceae</taxon>
        <taxon>Agromyces</taxon>
    </lineage>
</organism>
<dbReference type="OrthoDB" id="1523398at2"/>
<keyword evidence="1" id="KW-0560">Oxidoreductase</keyword>
<dbReference type="InterPro" id="IPR036291">
    <property type="entry name" value="NAD(P)-bd_dom_sf"/>
</dbReference>
<dbReference type="InterPro" id="IPR028939">
    <property type="entry name" value="P5C_Rdtase_cat_N"/>
</dbReference>